<evidence type="ECO:0000256" key="3">
    <source>
        <dbReference type="ARBA" id="ARBA00023139"/>
    </source>
</evidence>
<dbReference type="Gene3D" id="3.30.160.150">
    <property type="entry name" value="Lipoprotein like domain"/>
    <property type="match status" value="1"/>
</dbReference>
<gene>
    <name evidence="6" type="primary">lptE</name>
    <name evidence="7" type="ORF">GCM10011365_08360</name>
</gene>
<dbReference type="HAMAP" id="MF_01186">
    <property type="entry name" value="LPS_assembly_LptE"/>
    <property type="match status" value="1"/>
</dbReference>
<protein>
    <recommendedName>
        <fullName evidence="6">LPS-assembly lipoprotein LptE</fullName>
    </recommendedName>
</protein>
<keyword evidence="4 6" id="KW-0998">Cell outer membrane</keyword>
<dbReference type="RefSeq" id="WP_188364438.1">
    <property type="nucleotide sequence ID" value="NZ_BAABJF010000017.1"/>
</dbReference>
<dbReference type="EMBL" id="BMEO01000003">
    <property type="protein sequence ID" value="GGF89510.1"/>
    <property type="molecule type" value="Genomic_DNA"/>
</dbReference>
<reference evidence="7" key="1">
    <citation type="journal article" date="2014" name="Int. J. Syst. Evol. Microbiol.">
        <title>Complete genome sequence of Corynebacterium casei LMG S-19264T (=DSM 44701T), isolated from a smear-ripened cheese.</title>
        <authorList>
            <consortium name="US DOE Joint Genome Institute (JGI-PGF)"/>
            <person name="Walter F."/>
            <person name="Albersmeier A."/>
            <person name="Kalinowski J."/>
            <person name="Ruckert C."/>
        </authorList>
    </citation>
    <scope>NUCLEOTIDE SEQUENCE</scope>
    <source>
        <strain evidence="7">CGMCC 1.12181</strain>
    </source>
</reference>
<evidence type="ECO:0000313" key="8">
    <source>
        <dbReference type="Proteomes" id="UP000605253"/>
    </source>
</evidence>
<evidence type="ECO:0000256" key="6">
    <source>
        <dbReference type="HAMAP-Rule" id="MF_01186"/>
    </source>
</evidence>
<evidence type="ECO:0000256" key="1">
    <source>
        <dbReference type="ARBA" id="ARBA00022729"/>
    </source>
</evidence>
<comment type="function">
    <text evidence="6">Together with LptD, is involved in the assembly of lipopolysaccharide (LPS) at the surface of the outer membrane. Required for the proper assembly of LptD. Binds LPS and may serve as the LPS recognition site at the outer membrane.</text>
</comment>
<comment type="caution">
    <text evidence="7">The sequence shown here is derived from an EMBL/GenBank/DDBJ whole genome shotgun (WGS) entry which is preliminary data.</text>
</comment>
<evidence type="ECO:0000256" key="4">
    <source>
        <dbReference type="ARBA" id="ARBA00023237"/>
    </source>
</evidence>
<comment type="subcellular location">
    <subcellularLocation>
        <location evidence="6">Cell outer membrane</location>
        <topology evidence="6">Lipid-anchor</topology>
    </subcellularLocation>
</comment>
<keyword evidence="2 6" id="KW-0472">Membrane</keyword>
<dbReference type="InterPro" id="IPR007485">
    <property type="entry name" value="LPS_assembly_LptE"/>
</dbReference>
<dbReference type="GO" id="GO:1990351">
    <property type="term" value="C:transporter complex"/>
    <property type="evidence" value="ECO:0007669"/>
    <property type="project" value="TreeGrafter"/>
</dbReference>
<dbReference type="Proteomes" id="UP000605253">
    <property type="component" value="Unassembled WGS sequence"/>
</dbReference>
<keyword evidence="8" id="KW-1185">Reference proteome</keyword>
<comment type="similarity">
    <text evidence="6">Belongs to the LptE lipoprotein family.</text>
</comment>
<dbReference type="GO" id="GO:0009279">
    <property type="term" value="C:cell outer membrane"/>
    <property type="evidence" value="ECO:0007669"/>
    <property type="project" value="UniProtKB-SubCell"/>
</dbReference>
<dbReference type="GO" id="GO:0043165">
    <property type="term" value="P:Gram-negative-bacterium-type cell outer membrane assembly"/>
    <property type="evidence" value="ECO:0007669"/>
    <property type="project" value="UniProtKB-UniRule"/>
</dbReference>
<dbReference type="GO" id="GO:0001530">
    <property type="term" value="F:lipopolysaccharide binding"/>
    <property type="evidence" value="ECO:0007669"/>
    <property type="project" value="TreeGrafter"/>
</dbReference>
<sequence length="166" mass="18615">MIRIVVFAGFILMAACGYQLKQPYELHPALGKTHLALSLTSPLYQPLATALTNQGIVLVKPEAAEAVLVIGQNHLVKEIQSIGVNNRVQEYRLVYQLDFRVLLGDDVVMDSNTLQLSKDYAFDIGQITGAQTEERLLREQLYEDMAQMIIRTLANQKLKPVDLKSM</sequence>
<name>A0A917CID6_9GAMM</name>
<accession>A0A917CID6</accession>
<reference evidence="7" key="2">
    <citation type="submission" date="2020-09" db="EMBL/GenBank/DDBJ databases">
        <authorList>
            <person name="Sun Q."/>
            <person name="Zhou Y."/>
        </authorList>
    </citation>
    <scope>NUCLEOTIDE SEQUENCE</scope>
    <source>
        <strain evidence="7">CGMCC 1.12181</strain>
    </source>
</reference>
<organism evidence="7 8">
    <name type="scientific">Marinicella pacifica</name>
    <dbReference type="NCBI Taxonomy" id="1171543"/>
    <lineage>
        <taxon>Bacteria</taxon>
        <taxon>Pseudomonadati</taxon>
        <taxon>Pseudomonadota</taxon>
        <taxon>Gammaproteobacteria</taxon>
        <taxon>Lysobacterales</taxon>
        <taxon>Marinicellaceae</taxon>
        <taxon>Marinicella</taxon>
    </lineage>
</organism>
<evidence type="ECO:0000256" key="2">
    <source>
        <dbReference type="ARBA" id="ARBA00023136"/>
    </source>
</evidence>
<dbReference type="PANTHER" id="PTHR38098:SF1">
    <property type="entry name" value="LPS-ASSEMBLY LIPOPROTEIN LPTE"/>
    <property type="match status" value="1"/>
</dbReference>
<evidence type="ECO:0000313" key="7">
    <source>
        <dbReference type="EMBL" id="GGF89510.1"/>
    </source>
</evidence>
<dbReference type="GO" id="GO:0015920">
    <property type="term" value="P:lipopolysaccharide transport"/>
    <property type="evidence" value="ECO:0007669"/>
    <property type="project" value="TreeGrafter"/>
</dbReference>
<keyword evidence="3 6" id="KW-0564">Palmitate</keyword>
<dbReference type="AlphaFoldDB" id="A0A917CID6"/>
<dbReference type="Pfam" id="PF04390">
    <property type="entry name" value="LptE"/>
    <property type="match status" value="1"/>
</dbReference>
<keyword evidence="5 6" id="KW-0449">Lipoprotein</keyword>
<proteinExistence type="inferred from homology"/>
<keyword evidence="1 6" id="KW-0732">Signal</keyword>
<dbReference type="PANTHER" id="PTHR38098">
    <property type="entry name" value="LPS-ASSEMBLY LIPOPROTEIN LPTE"/>
    <property type="match status" value="1"/>
</dbReference>
<dbReference type="PROSITE" id="PS51257">
    <property type="entry name" value="PROKAR_LIPOPROTEIN"/>
    <property type="match status" value="1"/>
</dbReference>
<comment type="subunit">
    <text evidence="6">Component of the lipopolysaccharide transport and assembly complex. Interacts with LptD.</text>
</comment>
<evidence type="ECO:0000256" key="5">
    <source>
        <dbReference type="ARBA" id="ARBA00023288"/>
    </source>
</evidence>